<gene>
    <name evidence="1" type="ORF">CM240_3108</name>
</gene>
<dbReference type="OrthoDB" id="1897840at2"/>
<proteinExistence type="predicted"/>
<organism evidence="1 2">
    <name type="scientific">Clostridium bornimense</name>
    <dbReference type="NCBI Taxonomy" id="1216932"/>
    <lineage>
        <taxon>Bacteria</taxon>
        <taxon>Bacillati</taxon>
        <taxon>Bacillota</taxon>
        <taxon>Clostridia</taxon>
        <taxon>Eubacteriales</taxon>
        <taxon>Clostridiaceae</taxon>
        <taxon>Clostridium</taxon>
    </lineage>
</organism>
<sequence>MFRLDHLVINIDKKYQKDKDIIDKIINSGFKYEPSWGKGTKGFKVSNIWIGNEYFEMVNILKSNGGGWLKPWVDLYNEGHRGLICLMLDVEDIEQVYEKLRKKNINITKPEDLKFKWCFNLLTRTMPWKNSYIPFFKKIPLQIGFQQMKDEKARDFMNQYMVPNSRENGISGIRKVVIEGDFVDEDFKLIEDVFEEYITDKNLLTIKLNSEQNIEFKKSDKYNVHIYTNCENYNFINKTISIENVSLINNKF</sequence>
<dbReference type="PATRIC" id="fig|1216932.3.peg.3074"/>
<dbReference type="STRING" id="1216932.CM240_3108"/>
<evidence type="ECO:0000313" key="2">
    <source>
        <dbReference type="Proteomes" id="UP000019426"/>
    </source>
</evidence>
<dbReference type="AlphaFoldDB" id="W6SK80"/>
<evidence type="ECO:0008006" key="3">
    <source>
        <dbReference type="Google" id="ProtNLM"/>
    </source>
</evidence>
<dbReference type="HOGENOM" id="CLU_1118392_0_0_9"/>
<name>W6SK80_9CLOT</name>
<dbReference type="EMBL" id="HG917869">
    <property type="protein sequence ID" value="CDM70225.1"/>
    <property type="molecule type" value="Genomic_DNA"/>
</dbReference>
<evidence type="ECO:0000313" key="1">
    <source>
        <dbReference type="EMBL" id="CDM70225.1"/>
    </source>
</evidence>
<dbReference type="RefSeq" id="WP_044040359.1">
    <property type="nucleotide sequence ID" value="NZ_HG917869.1"/>
</dbReference>
<accession>W6SK80</accession>
<keyword evidence="2" id="KW-1185">Reference proteome</keyword>
<dbReference type="eggNOG" id="ENOG50329E6">
    <property type="taxonomic scope" value="Bacteria"/>
</dbReference>
<reference evidence="1 2" key="1">
    <citation type="submission" date="2013-11" db="EMBL/GenBank/DDBJ databases">
        <title>Complete genome sequence of Clostridum sp. M2/40.</title>
        <authorList>
            <person name="Wibberg D."/>
            <person name="Puehler A."/>
            <person name="Schlueter A."/>
        </authorList>
    </citation>
    <scope>NUCLEOTIDE SEQUENCE [LARGE SCALE GENOMIC DNA]</scope>
    <source>
        <strain evidence="2">M2/40</strain>
    </source>
</reference>
<dbReference type="Proteomes" id="UP000019426">
    <property type="component" value="Chromosome M2/40_rep2"/>
</dbReference>
<dbReference type="KEGG" id="clt:CM240_3108"/>
<protein>
    <recommendedName>
        <fullName evidence="3">Glyoxalase-like domain-containing protein</fullName>
    </recommendedName>
</protein>